<keyword evidence="1" id="KW-0472">Membrane</keyword>
<gene>
    <name evidence="2" type="ORF">PH7735_03004</name>
</gene>
<sequence length="171" mass="17351">MGNWLLLMIAGILSIVAGFVALANPFGASLLATTIAGWSFVILGILQVFAAFGVEGFGGKIWALLLGVVAVVLGVNILGEPLQGMLALTIVVGIMFVMSGVFKVIFGFGLEGSMKWAVVLSGVVSLVLGAMVLSNIPGSAVVALGVLLAVELLSNGMSMIAMSLAVKDADA</sequence>
<dbReference type="PANTHER" id="PTHR34989">
    <property type="entry name" value="PROTEIN HDED"/>
    <property type="match status" value="1"/>
</dbReference>
<dbReference type="AlphaFoldDB" id="A0A0P1ID89"/>
<evidence type="ECO:0000313" key="3">
    <source>
        <dbReference type="Proteomes" id="UP000051870"/>
    </source>
</evidence>
<dbReference type="RefSeq" id="WP_058312161.1">
    <property type="nucleotide sequence ID" value="NZ_CANLZE010000003.1"/>
</dbReference>
<dbReference type="STRING" id="1715693.PH7735_03004"/>
<name>A0A0P1ID89_9RHOB</name>
<dbReference type="InterPro" id="IPR005325">
    <property type="entry name" value="DUF308_memb"/>
</dbReference>
<feature type="transmembrane region" description="Helical" evidence="1">
    <location>
        <begin position="33"/>
        <end position="54"/>
    </location>
</feature>
<organism evidence="2 3">
    <name type="scientific">Shimia thalassica</name>
    <dbReference type="NCBI Taxonomy" id="1715693"/>
    <lineage>
        <taxon>Bacteria</taxon>
        <taxon>Pseudomonadati</taxon>
        <taxon>Pseudomonadota</taxon>
        <taxon>Alphaproteobacteria</taxon>
        <taxon>Rhodobacterales</taxon>
        <taxon>Roseobacteraceae</taxon>
    </lineage>
</organism>
<feature type="transmembrane region" description="Helical" evidence="1">
    <location>
        <begin position="85"/>
        <end position="106"/>
    </location>
</feature>
<keyword evidence="3" id="KW-1185">Reference proteome</keyword>
<proteinExistence type="predicted"/>
<dbReference type="InterPro" id="IPR052712">
    <property type="entry name" value="Acid_resist_chaperone_HdeD"/>
</dbReference>
<dbReference type="GeneID" id="83881994"/>
<feature type="transmembrane region" description="Helical" evidence="1">
    <location>
        <begin position="61"/>
        <end position="79"/>
    </location>
</feature>
<evidence type="ECO:0000313" key="2">
    <source>
        <dbReference type="EMBL" id="CUK06239.1"/>
    </source>
</evidence>
<dbReference type="EMBL" id="CYTW01000003">
    <property type="protein sequence ID" value="CUK06239.1"/>
    <property type="molecule type" value="Genomic_DNA"/>
</dbReference>
<protein>
    <submittedName>
        <fullName evidence="2">Acid-resistance membrane protein</fullName>
    </submittedName>
</protein>
<feature type="transmembrane region" description="Helical" evidence="1">
    <location>
        <begin position="118"/>
        <end position="136"/>
    </location>
</feature>
<dbReference type="PANTHER" id="PTHR34989:SF1">
    <property type="entry name" value="PROTEIN HDED"/>
    <property type="match status" value="1"/>
</dbReference>
<dbReference type="GO" id="GO:0005886">
    <property type="term" value="C:plasma membrane"/>
    <property type="evidence" value="ECO:0007669"/>
    <property type="project" value="TreeGrafter"/>
</dbReference>
<evidence type="ECO:0000256" key="1">
    <source>
        <dbReference type="SAM" id="Phobius"/>
    </source>
</evidence>
<feature type="transmembrane region" description="Helical" evidence="1">
    <location>
        <begin position="142"/>
        <end position="166"/>
    </location>
</feature>
<reference evidence="3" key="1">
    <citation type="submission" date="2015-09" db="EMBL/GenBank/DDBJ databases">
        <authorList>
            <person name="Rodrigo-Torres Lidia"/>
            <person name="Arahal R.David."/>
        </authorList>
    </citation>
    <scope>NUCLEOTIDE SEQUENCE [LARGE SCALE GENOMIC DNA]</scope>
    <source>
        <strain evidence="3">CECT 7735</strain>
    </source>
</reference>
<accession>A0A0P1ID89</accession>
<dbReference type="Proteomes" id="UP000051870">
    <property type="component" value="Unassembled WGS sequence"/>
</dbReference>
<keyword evidence="1" id="KW-1133">Transmembrane helix</keyword>
<keyword evidence="1" id="KW-0812">Transmembrane</keyword>
<dbReference type="Pfam" id="PF03729">
    <property type="entry name" value="DUF308"/>
    <property type="match status" value="1"/>
</dbReference>